<dbReference type="Pfam" id="PF13529">
    <property type="entry name" value="Peptidase_C39_2"/>
    <property type="match status" value="1"/>
</dbReference>
<evidence type="ECO:0000259" key="3">
    <source>
        <dbReference type="Pfam" id="PF13529"/>
    </source>
</evidence>
<keyword evidence="5" id="KW-1185">Reference proteome</keyword>
<evidence type="ECO:0000313" key="5">
    <source>
        <dbReference type="Proteomes" id="UP000256388"/>
    </source>
</evidence>
<evidence type="ECO:0000313" key="4">
    <source>
        <dbReference type="EMBL" id="REG10493.1"/>
    </source>
</evidence>
<protein>
    <submittedName>
        <fullName evidence="4">Uncharacterized protein YvpB</fullName>
    </submittedName>
</protein>
<accession>A0A3E0AFW0</accession>
<feature type="region of interest" description="Disordered" evidence="1">
    <location>
        <begin position="74"/>
        <end position="119"/>
    </location>
</feature>
<evidence type="ECO:0000256" key="2">
    <source>
        <dbReference type="SAM" id="Phobius"/>
    </source>
</evidence>
<dbReference type="InterPro" id="IPR039564">
    <property type="entry name" value="Peptidase_C39-like"/>
</dbReference>
<feature type="transmembrane region" description="Helical" evidence="2">
    <location>
        <begin position="12"/>
        <end position="38"/>
    </location>
</feature>
<keyword evidence="2" id="KW-0812">Transmembrane</keyword>
<gene>
    <name evidence="4" type="ORF">DFR64_0351</name>
</gene>
<dbReference type="PANTHER" id="PTHR37806">
    <property type="entry name" value="LMO0724 PROTEIN"/>
    <property type="match status" value="1"/>
</dbReference>
<dbReference type="PANTHER" id="PTHR37806:SF1">
    <property type="entry name" value="PEPTIDASE C39-LIKE DOMAIN-CONTAINING PROTEIN"/>
    <property type="match status" value="1"/>
</dbReference>
<keyword evidence="2" id="KW-0472">Membrane</keyword>
<dbReference type="RefSeq" id="WP_116223670.1">
    <property type="nucleotide sequence ID" value="NZ_AP018437.1"/>
</dbReference>
<dbReference type="Proteomes" id="UP000256388">
    <property type="component" value="Unassembled WGS sequence"/>
</dbReference>
<sequence>MKATYSSHTKSSLWITLTGIILALLLCLVGTGMVMVVYPQSSSFFGSILSTGEKLASLDQGGLFQAAQPTPFQPGPVYTPMPAPQPDAESQNQTDGSQVAYAPDANQSNQPQADGIANTGDEAESNVEIPMSSYVNGLKGTPQLYTLDCEAQASVDWAKYFGVDINELEFIDRMPKSDDPESGFVGSINGAMGQLPPNDYGIHASPIAALLKEYGLPAKAKHDWDFAGIKREIAAGQPVIVWIVNMPFDIDAREYTATNGNTTTVARFEHTWIITGYNASTVTVVDSEWTYNVNIDTFLQRWEALGKQAVIYTGD</sequence>
<keyword evidence="2" id="KW-1133">Transmembrane helix</keyword>
<evidence type="ECO:0000256" key="1">
    <source>
        <dbReference type="SAM" id="MobiDB-lite"/>
    </source>
</evidence>
<feature type="compositionally biased region" description="Pro residues" evidence="1">
    <location>
        <begin position="74"/>
        <end position="85"/>
    </location>
</feature>
<dbReference type="Gene3D" id="3.90.70.10">
    <property type="entry name" value="Cysteine proteinases"/>
    <property type="match status" value="1"/>
</dbReference>
<feature type="domain" description="Peptidase C39-like" evidence="3">
    <location>
        <begin position="159"/>
        <end position="287"/>
    </location>
</feature>
<feature type="compositionally biased region" description="Polar residues" evidence="1">
    <location>
        <begin position="88"/>
        <end position="97"/>
    </location>
</feature>
<dbReference type="AlphaFoldDB" id="A0A3E0AFW0"/>
<name>A0A3E0AFW0_9CHLR</name>
<organism evidence="4 5">
    <name type="scientific">Pelolinea submarina</name>
    <dbReference type="NCBI Taxonomy" id="913107"/>
    <lineage>
        <taxon>Bacteria</taxon>
        <taxon>Bacillati</taxon>
        <taxon>Chloroflexota</taxon>
        <taxon>Anaerolineae</taxon>
        <taxon>Anaerolineales</taxon>
        <taxon>Anaerolineaceae</taxon>
        <taxon>Pelolinea</taxon>
    </lineage>
</organism>
<dbReference type="OrthoDB" id="163695at2"/>
<comment type="caution">
    <text evidence="4">The sequence shown here is derived from an EMBL/GenBank/DDBJ whole genome shotgun (WGS) entry which is preliminary data.</text>
</comment>
<proteinExistence type="predicted"/>
<reference evidence="4 5" key="1">
    <citation type="submission" date="2018-08" db="EMBL/GenBank/DDBJ databases">
        <title>Genomic Encyclopedia of Type Strains, Phase IV (KMG-IV): sequencing the most valuable type-strain genomes for metagenomic binning, comparative biology and taxonomic classification.</title>
        <authorList>
            <person name="Goeker M."/>
        </authorList>
    </citation>
    <scope>NUCLEOTIDE SEQUENCE [LARGE SCALE GENOMIC DNA]</scope>
    <source>
        <strain evidence="4 5">DSM 23923</strain>
    </source>
</reference>
<dbReference type="EMBL" id="QUMS01000001">
    <property type="protein sequence ID" value="REG10493.1"/>
    <property type="molecule type" value="Genomic_DNA"/>
</dbReference>